<protein>
    <recommendedName>
        <fullName evidence="3">DUF3768 domain-containing protein</fullName>
    </recommendedName>
</protein>
<gene>
    <name evidence="1" type="ORF">SAMN05421720_109118</name>
</gene>
<proteinExistence type="predicted"/>
<reference evidence="1 2" key="1">
    <citation type="submission" date="2016-10" db="EMBL/GenBank/DDBJ databases">
        <authorList>
            <person name="de Groot N.N."/>
        </authorList>
    </citation>
    <scope>NUCLEOTIDE SEQUENCE [LARGE SCALE GENOMIC DNA]</scope>
    <source>
        <strain evidence="1 2">ATCC 700224</strain>
    </source>
</reference>
<dbReference type="RefSeq" id="WP_092786872.1">
    <property type="nucleotide sequence ID" value="NZ_FNAP01000009.1"/>
</dbReference>
<dbReference type="OrthoDB" id="1495368at2"/>
<dbReference type="Pfam" id="PF12599">
    <property type="entry name" value="DUF3768"/>
    <property type="match status" value="1"/>
</dbReference>
<dbReference type="STRING" id="69960.SAMN05421720_109118"/>
<keyword evidence="2" id="KW-1185">Reference proteome</keyword>
<accession>A0A1G7EL61</accession>
<sequence>MNPSAPNPENPKLDQIRLLNDRLRRTRTGGRIVATRGVHALFGSDLGDLLRTIADFDDFGPNNDPYGEHDFGSLQFRGHRVFWKIDYYDHSLQSRSINPASPAVTCRVMTIMLAEEY</sequence>
<dbReference type="AlphaFoldDB" id="A0A1G7EL61"/>
<evidence type="ECO:0008006" key="3">
    <source>
        <dbReference type="Google" id="ProtNLM"/>
    </source>
</evidence>
<dbReference type="EMBL" id="FNAP01000009">
    <property type="protein sequence ID" value="SDE64372.1"/>
    <property type="molecule type" value="Genomic_DNA"/>
</dbReference>
<organism evidence="1 2">
    <name type="scientific">Rhodospira trueperi</name>
    <dbReference type="NCBI Taxonomy" id="69960"/>
    <lineage>
        <taxon>Bacteria</taxon>
        <taxon>Pseudomonadati</taxon>
        <taxon>Pseudomonadota</taxon>
        <taxon>Alphaproteobacteria</taxon>
        <taxon>Rhodospirillales</taxon>
        <taxon>Rhodospirillaceae</taxon>
        <taxon>Rhodospira</taxon>
    </lineage>
</organism>
<dbReference type="InterPro" id="IPR022243">
    <property type="entry name" value="DUF3768"/>
</dbReference>
<name>A0A1G7EL61_9PROT</name>
<evidence type="ECO:0000313" key="2">
    <source>
        <dbReference type="Proteomes" id="UP000199412"/>
    </source>
</evidence>
<dbReference type="Proteomes" id="UP000199412">
    <property type="component" value="Unassembled WGS sequence"/>
</dbReference>
<evidence type="ECO:0000313" key="1">
    <source>
        <dbReference type="EMBL" id="SDE64372.1"/>
    </source>
</evidence>